<evidence type="ECO:0000313" key="5">
    <source>
        <dbReference type="Proteomes" id="UP001158045"/>
    </source>
</evidence>
<dbReference type="Gene3D" id="3.30.450.20">
    <property type="entry name" value="PAS domain"/>
    <property type="match status" value="2"/>
</dbReference>
<feature type="domain" description="HD-GYP" evidence="3">
    <location>
        <begin position="397"/>
        <end position="592"/>
    </location>
</feature>
<dbReference type="SMART" id="SM00086">
    <property type="entry name" value="PAC"/>
    <property type="match status" value="2"/>
</dbReference>
<dbReference type="InterPro" id="IPR000014">
    <property type="entry name" value="PAS"/>
</dbReference>
<evidence type="ECO:0000259" key="3">
    <source>
        <dbReference type="PROSITE" id="PS51832"/>
    </source>
</evidence>
<dbReference type="InterPro" id="IPR000700">
    <property type="entry name" value="PAS-assoc_C"/>
</dbReference>
<name>A0ABT6NG83_9FIRM</name>
<dbReference type="SMART" id="SM00091">
    <property type="entry name" value="PAS"/>
    <property type="match status" value="2"/>
</dbReference>
<dbReference type="InterPro" id="IPR035965">
    <property type="entry name" value="PAS-like_dom_sf"/>
</dbReference>
<dbReference type="PANTHER" id="PTHR45228">
    <property type="entry name" value="CYCLIC DI-GMP PHOSPHODIESTERASE TM_0186-RELATED"/>
    <property type="match status" value="1"/>
</dbReference>
<dbReference type="NCBIfam" id="TIGR00229">
    <property type="entry name" value="sensory_box"/>
    <property type="match status" value="2"/>
</dbReference>
<evidence type="ECO:0000259" key="1">
    <source>
        <dbReference type="PROSITE" id="PS50112"/>
    </source>
</evidence>
<dbReference type="RefSeq" id="WP_281095256.1">
    <property type="nucleotide sequence ID" value="NZ_JARYZI010000011.1"/>
</dbReference>
<dbReference type="Pfam" id="PF13487">
    <property type="entry name" value="HD_5"/>
    <property type="match status" value="1"/>
</dbReference>
<dbReference type="SUPFAM" id="SSF55785">
    <property type="entry name" value="PYP-like sensor domain (PAS domain)"/>
    <property type="match status" value="3"/>
</dbReference>
<dbReference type="InterPro" id="IPR037522">
    <property type="entry name" value="HD_GYP_dom"/>
</dbReference>
<dbReference type="Gene3D" id="1.10.3210.10">
    <property type="entry name" value="Hypothetical protein af1432"/>
    <property type="match status" value="1"/>
</dbReference>
<evidence type="ECO:0000313" key="4">
    <source>
        <dbReference type="EMBL" id="MDH8679360.1"/>
    </source>
</evidence>
<gene>
    <name evidence="4" type="ORF">QE109_14475</name>
</gene>
<dbReference type="CDD" id="cd00130">
    <property type="entry name" value="PAS"/>
    <property type="match status" value="2"/>
</dbReference>
<dbReference type="PROSITE" id="PS51832">
    <property type="entry name" value="HD_GYP"/>
    <property type="match status" value="1"/>
</dbReference>
<evidence type="ECO:0000259" key="2">
    <source>
        <dbReference type="PROSITE" id="PS50113"/>
    </source>
</evidence>
<dbReference type="Proteomes" id="UP001158045">
    <property type="component" value="Unassembled WGS sequence"/>
</dbReference>
<dbReference type="SMART" id="SM00471">
    <property type="entry name" value="HDc"/>
    <property type="match status" value="1"/>
</dbReference>
<organism evidence="4 5">
    <name type="scientific">Fusibacter bizertensis</name>
    <dbReference type="NCBI Taxonomy" id="1488331"/>
    <lineage>
        <taxon>Bacteria</taxon>
        <taxon>Bacillati</taxon>
        <taxon>Bacillota</taxon>
        <taxon>Clostridia</taxon>
        <taxon>Eubacteriales</taxon>
        <taxon>Eubacteriales Family XII. Incertae Sedis</taxon>
        <taxon>Fusibacter</taxon>
    </lineage>
</organism>
<feature type="domain" description="PAC" evidence="2">
    <location>
        <begin position="348"/>
        <end position="402"/>
    </location>
</feature>
<reference evidence="4 5" key="1">
    <citation type="submission" date="2023-04" db="EMBL/GenBank/DDBJ databases">
        <title>Fusibacter bizertensis strain WBS, isolated from littoral bottom sediments of the Arctic seas - biochemical and genomic analysis.</title>
        <authorList>
            <person name="Brioukhanov A.L."/>
        </authorList>
    </citation>
    <scope>NUCLEOTIDE SEQUENCE [LARGE SCALE GENOMIC DNA]</scope>
    <source>
        <strain evidence="4 5">WBS</strain>
    </source>
</reference>
<dbReference type="SUPFAM" id="SSF109604">
    <property type="entry name" value="HD-domain/PDEase-like"/>
    <property type="match status" value="1"/>
</dbReference>
<feature type="domain" description="PAS" evidence="1">
    <location>
        <begin position="264"/>
        <end position="310"/>
    </location>
</feature>
<comment type="caution">
    <text evidence="4">The sequence shown here is derived from an EMBL/GenBank/DDBJ whole genome shotgun (WGS) entry which is preliminary data.</text>
</comment>
<feature type="domain" description="PAC" evidence="2">
    <location>
        <begin position="113"/>
        <end position="166"/>
    </location>
</feature>
<sequence length="592" mass="68742">MYRNVIDYSKLTKEELLNKVNEFSAILYGNTNEDAQMKLIETPWSGSLGEWQWNYKTNKVICNRKKINAIGYSLSEIPEEIGFEFFTDKLHPDDVENVMDNMKRHLLGESPAYEVEYRIQTKEGNYIWFYDRGTVVQYDDDGKPALIAGIVFDITKKKKLEERNNLLAKLPYANPDAVLVLDLSANPIYINPAAQKIIKKNIDEILPPNFIVELHKAYEHNSGTIFNYQIFDKSYIIKIKPFIGEDRCMVTISDISEIVKIEKEKTLYYEALRAIQQPIFISDANGRIVRVNKEFEKLYGFREEELIGENPRILTVGKETYKSLGYTEQYYNELFKDMWQTILDPSKSAWEGDVINRSKSGKVLWIRLSTTAIYNSENELTNFVTLSIDMTNTIYDTNSSKRELYKAISELAELRDNETGYHMRRVGICSRLVAKKMNYPEKFCSDLEMFAPMHDLGKVGIPDAILLAPRQLTKEEFEIMKQHTLFGFNIVKNNKDMKIVSDIAIGHHEKYDGSGYPYGLKGHEIPIAARIVAITDVYDALRSKRPYKKPWSHEDAKRYITENRGKHFDPEIVDVFLELEQQFMMVFDELSD</sequence>
<accession>A0ABT6NG83</accession>
<proteinExistence type="predicted"/>
<keyword evidence="5" id="KW-1185">Reference proteome</keyword>
<dbReference type="EMBL" id="JARYZI010000011">
    <property type="protein sequence ID" value="MDH8679360.1"/>
    <property type="molecule type" value="Genomic_DNA"/>
</dbReference>
<dbReference type="PROSITE" id="PS50113">
    <property type="entry name" value="PAC"/>
    <property type="match status" value="2"/>
</dbReference>
<dbReference type="Pfam" id="PF13426">
    <property type="entry name" value="PAS_9"/>
    <property type="match status" value="1"/>
</dbReference>
<dbReference type="InterPro" id="IPR001610">
    <property type="entry name" value="PAC"/>
</dbReference>
<dbReference type="Pfam" id="PF08447">
    <property type="entry name" value="PAS_3"/>
    <property type="match status" value="1"/>
</dbReference>
<dbReference type="InterPro" id="IPR003607">
    <property type="entry name" value="HD/PDEase_dom"/>
</dbReference>
<dbReference type="InterPro" id="IPR052020">
    <property type="entry name" value="Cyclic_di-GMP/3'3'-cGAMP_PDE"/>
</dbReference>
<dbReference type="PROSITE" id="PS50112">
    <property type="entry name" value="PAS"/>
    <property type="match status" value="1"/>
</dbReference>
<dbReference type="CDD" id="cd00077">
    <property type="entry name" value="HDc"/>
    <property type="match status" value="1"/>
</dbReference>
<dbReference type="InterPro" id="IPR013655">
    <property type="entry name" value="PAS_fold_3"/>
</dbReference>
<protein>
    <submittedName>
        <fullName evidence="4">PAS domain S-box protein</fullName>
    </submittedName>
</protein>